<evidence type="ECO:0000256" key="1">
    <source>
        <dbReference type="ARBA" id="ARBA00001968"/>
    </source>
</evidence>
<evidence type="ECO:0000313" key="8">
    <source>
        <dbReference type="EMBL" id="CAH3118642.1"/>
    </source>
</evidence>
<accession>A0AAU9WM58</accession>
<keyword evidence="5 6" id="KW-0238">DNA-binding</keyword>
<keyword evidence="4" id="KW-0862">Zinc</keyword>
<evidence type="ECO:0000259" key="7">
    <source>
        <dbReference type="PROSITE" id="PS50950"/>
    </source>
</evidence>
<dbReference type="GO" id="GO:0008270">
    <property type="term" value="F:zinc ion binding"/>
    <property type="evidence" value="ECO:0007669"/>
    <property type="project" value="UniProtKB-KW"/>
</dbReference>
<dbReference type="Pfam" id="PF05485">
    <property type="entry name" value="THAP"/>
    <property type="match status" value="1"/>
</dbReference>
<dbReference type="EMBL" id="CALNXJ010000016">
    <property type="protein sequence ID" value="CAH3118642.1"/>
    <property type="molecule type" value="Genomic_DNA"/>
</dbReference>
<keyword evidence="9" id="KW-1185">Reference proteome</keyword>
<gene>
    <name evidence="8" type="ORF">PMEA_00007425</name>
</gene>
<evidence type="ECO:0000313" key="9">
    <source>
        <dbReference type="Proteomes" id="UP001159428"/>
    </source>
</evidence>
<evidence type="ECO:0000256" key="4">
    <source>
        <dbReference type="ARBA" id="ARBA00022833"/>
    </source>
</evidence>
<evidence type="ECO:0000256" key="5">
    <source>
        <dbReference type="ARBA" id="ARBA00023125"/>
    </source>
</evidence>
<dbReference type="Pfam" id="PF13359">
    <property type="entry name" value="DDE_Tnp_4"/>
    <property type="match status" value="1"/>
</dbReference>
<protein>
    <recommendedName>
        <fullName evidence="7">THAP-type domain-containing protein</fullName>
    </recommendedName>
</protein>
<dbReference type="GO" id="GO:0003677">
    <property type="term" value="F:DNA binding"/>
    <property type="evidence" value="ECO:0007669"/>
    <property type="project" value="UniProtKB-UniRule"/>
</dbReference>
<name>A0AAU9WM58_9CNID</name>
<dbReference type="InterPro" id="IPR027806">
    <property type="entry name" value="HARBI1_dom"/>
</dbReference>
<feature type="domain" description="THAP-type" evidence="7">
    <location>
        <begin position="1"/>
        <end position="92"/>
    </location>
</feature>
<keyword evidence="2" id="KW-0479">Metal-binding</keyword>
<dbReference type="Proteomes" id="UP001159428">
    <property type="component" value="Unassembled WGS sequence"/>
</dbReference>
<comment type="cofactor">
    <cofactor evidence="1">
        <name>a divalent metal cation</name>
        <dbReference type="ChEBI" id="CHEBI:60240"/>
    </cofactor>
</comment>
<sequence>MVNFCSVYGCSNRSNREKDRSYFRLPAIIIRPNDEKQALSKERRATWLARIRRDDLSSNPSDFVRVCSDHFISGKPSSIYDKDNPDWAPSQKLGYDCNKVKESSQERYNRAQERVEKRRRSEGAISLMELSKTAMEETMDAGVTVEELNCKACQTDITSEYFTELIQNEETLKKENAALKEQQQTFSSYKHHNTVKYLIGITPQGTVSFISEGWGGRVSDKHLTENSGLLDHLTPGDVILADRGFDIQESVGLFCSTIKIPAFTKGKKQLSGIEVEQTRRIANVRIHVERVIGNIRKKYSILGATQPVDFVTVRNGDVTTLDKIVTICCTLVNICDSVVPFE</sequence>
<dbReference type="SUPFAM" id="SSF57716">
    <property type="entry name" value="Glucocorticoid receptor-like (DNA-binding domain)"/>
    <property type="match status" value="1"/>
</dbReference>
<evidence type="ECO:0000256" key="3">
    <source>
        <dbReference type="ARBA" id="ARBA00022771"/>
    </source>
</evidence>
<dbReference type="PROSITE" id="PS50950">
    <property type="entry name" value="ZF_THAP"/>
    <property type="match status" value="1"/>
</dbReference>
<dbReference type="PANTHER" id="PTHR23080">
    <property type="entry name" value="THAP DOMAIN PROTEIN"/>
    <property type="match status" value="1"/>
</dbReference>
<dbReference type="AlphaFoldDB" id="A0AAU9WM58"/>
<dbReference type="InterPro" id="IPR006612">
    <property type="entry name" value="THAP_Znf"/>
</dbReference>
<comment type="caution">
    <text evidence="8">The sequence shown here is derived from an EMBL/GenBank/DDBJ whole genome shotgun (WGS) entry which is preliminary data.</text>
</comment>
<organism evidence="8 9">
    <name type="scientific">Pocillopora meandrina</name>
    <dbReference type="NCBI Taxonomy" id="46732"/>
    <lineage>
        <taxon>Eukaryota</taxon>
        <taxon>Metazoa</taxon>
        <taxon>Cnidaria</taxon>
        <taxon>Anthozoa</taxon>
        <taxon>Hexacorallia</taxon>
        <taxon>Scleractinia</taxon>
        <taxon>Astrocoeniina</taxon>
        <taxon>Pocilloporidae</taxon>
        <taxon>Pocillopora</taxon>
    </lineage>
</organism>
<reference evidence="8 9" key="1">
    <citation type="submission" date="2022-05" db="EMBL/GenBank/DDBJ databases">
        <authorList>
            <consortium name="Genoscope - CEA"/>
            <person name="William W."/>
        </authorList>
    </citation>
    <scope>NUCLEOTIDE SEQUENCE [LARGE SCALE GENOMIC DNA]</scope>
</reference>
<evidence type="ECO:0000256" key="2">
    <source>
        <dbReference type="ARBA" id="ARBA00022723"/>
    </source>
</evidence>
<evidence type="ECO:0000256" key="6">
    <source>
        <dbReference type="PROSITE-ProRule" id="PRU00309"/>
    </source>
</evidence>
<keyword evidence="3 6" id="KW-0863">Zinc-finger</keyword>
<dbReference type="PANTHER" id="PTHR23080:SF144">
    <property type="entry name" value="SPINDLE AND KINETOCHORE ASSOCIATED COMPLEX SUBUNIT 3"/>
    <property type="match status" value="1"/>
</dbReference>
<proteinExistence type="predicted"/>
<dbReference type="SMART" id="SM00980">
    <property type="entry name" value="THAP"/>
    <property type="match status" value="1"/>
</dbReference>